<protein>
    <submittedName>
        <fullName evidence="2">Uncharacterized protein</fullName>
    </submittedName>
</protein>
<organism evidence="2 3">
    <name type="scientific">Lachnospira eligens (strain ATCC 27750 / DSM 3376 / VPI C15-48 / C15-B4)</name>
    <name type="common">Eubacterium eligens</name>
    <dbReference type="NCBI Taxonomy" id="515620"/>
    <lineage>
        <taxon>Bacteria</taxon>
        <taxon>Bacillati</taxon>
        <taxon>Bacillota</taxon>
        <taxon>Clostridia</taxon>
        <taxon>Lachnospirales</taxon>
        <taxon>Lachnospiraceae</taxon>
        <taxon>Lachnospira</taxon>
    </lineage>
</organism>
<reference evidence="2 3" key="1">
    <citation type="journal article" date="2009" name="Proc. Natl. Acad. Sci. U.S.A.">
        <title>Characterizing a model human gut microbiota composed of members of its two dominant bacterial phyla.</title>
        <authorList>
            <person name="Mahowald M.A."/>
            <person name="Rey F.E."/>
            <person name="Seedorf H."/>
            <person name="Turnbaugh P.J."/>
            <person name="Fulton R.S."/>
            <person name="Wollam A."/>
            <person name="Shah N."/>
            <person name="Wang C."/>
            <person name="Magrini V."/>
            <person name="Wilson R.K."/>
            <person name="Cantarel B.L."/>
            <person name="Coutinho P.M."/>
            <person name="Henrissat B."/>
            <person name="Crock L.W."/>
            <person name="Russell A."/>
            <person name="Verberkmoes N.C."/>
            <person name="Hettich R.L."/>
            <person name="Gordon J.I."/>
        </authorList>
    </citation>
    <scope>NUCLEOTIDE SEQUENCE [LARGE SCALE GENOMIC DNA]</scope>
    <source>
        <strain evidence="3">ATCC 27750 / DSM 3376 / VPI C15-48 / C15-B4</strain>
    </source>
</reference>
<proteinExistence type="predicted"/>
<name>C4Z4H3_LACE2</name>
<keyword evidence="1" id="KW-0472">Membrane</keyword>
<dbReference type="STRING" id="515620.EUBELI_00644"/>
<sequence>MPVTPKCAAHGYLIILLIYVFSASVCAGLTLDKYESDNFVLEDRYGYTN</sequence>
<evidence type="ECO:0000313" key="3">
    <source>
        <dbReference type="Proteomes" id="UP000001476"/>
    </source>
</evidence>
<gene>
    <name evidence="2" type="ordered locus">EUBELI_00644</name>
</gene>
<keyword evidence="1" id="KW-0812">Transmembrane</keyword>
<dbReference type="Proteomes" id="UP000001476">
    <property type="component" value="Chromosome"/>
</dbReference>
<dbReference type="EMBL" id="CP001104">
    <property type="protein sequence ID" value="ACR71657.1"/>
    <property type="molecule type" value="Genomic_DNA"/>
</dbReference>
<feature type="transmembrane region" description="Helical" evidence="1">
    <location>
        <begin position="12"/>
        <end position="31"/>
    </location>
</feature>
<dbReference type="KEGG" id="eel:EUBELI_00644"/>
<dbReference type="HOGENOM" id="CLU_3135768_0_0_9"/>
<evidence type="ECO:0000313" key="2">
    <source>
        <dbReference type="EMBL" id="ACR71657.1"/>
    </source>
</evidence>
<keyword evidence="1" id="KW-1133">Transmembrane helix</keyword>
<accession>C4Z4H3</accession>
<keyword evidence="3" id="KW-1185">Reference proteome</keyword>
<dbReference type="AlphaFoldDB" id="C4Z4H3"/>
<evidence type="ECO:0000256" key="1">
    <source>
        <dbReference type="SAM" id="Phobius"/>
    </source>
</evidence>